<feature type="compositionally biased region" description="Low complexity" evidence="1">
    <location>
        <begin position="1022"/>
        <end position="1039"/>
    </location>
</feature>
<dbReference type="GO" id="GO:0032012">
    <property type="term" value="P:regulation of ARF protein signal transduction"/>
    <property type="evidence" value="ECO:0007669"/>
    <property type="project" value="InterPro"/>
</dbReference>
<dbReference type="PANTHER" id="PTHR10663:SF405">
    <property type="entry name" value="ARF GUANINE NUCLEOTIDE EXCHANGE FACTOR SYT1"/>
    <property type="match status" value="1"/>
</dbReference>
<dbReference type="GO" id="GO:0005085">
    <property type="term" value="F:guanyl-nucleotide exchange factor activity"/>
    <property type="evidence" value="ECO:0007669"/>
    <property type="project" value="InterPro"/>
</dbReference>
<dbReference type="SUPFAM" id="SSF50729">
    <property type="entry name" value="PH domain-like"/>
    <property type="match status" value="1"/>
</dbReference>
<feature type="domain" description="SEC7" evidence="3">
    <location>
        <begin position="431"/>
        <end position="596"/>
    </location>
</feature>
<feature type="compositionally biased region" description="Low complexity" evidence="1">
    <location>
        <begin position="1117"/>
        <end position="1131"/>
    </location>
</feature>
<feature type="compositionally biased region" description="Polar residues" evidence="1">
    <location>
        <begin position="376"/>
        <end position="388"/>
    </location>
</feature>
<gene>
    <name evidence="4" type="ORF">PRK78_003296</name>
</gene>
<feature type="domain" description="PH" evidence="2">
    <location>
        <begin position="721"/>
        <end position="849"/>
    </location>
</feature>
<feature type="compositionally biased region" description="Basic residues" evidence="1">
    <location>
        <begin position="141"/>
        <end position="152"/>
    </location>
</feature>
<evidence type="ECO:0000313" key="4">
    <source>
        <dbReference type="EMBL" id="WEW57829.1"/>
    </source>
</evidence>
<feature type="compositionally biased region" description="Polar residues" evidence="1">
    <location>
        <begin position="278"/>
        <end position="297"/>
    </location>
</feature>
<dbReference type="Proteomes" id="UP001219355">
    <property type="component" value="Chromosome 2"/>
</dbReference>
<dbReference type="SMART" id="SM00222">
    <property type="entry name" value="Sec7"/>
    <property type="match status" value="1"/>
</dbReference>
<feature type="region of interest" description="Disordered" evidence="1">
    <location>
        <begin position="1311"/>
        <end position="1432"/>
    </location>
</feature>
<dbReference type="InterPro" id="IPR035999">
    <property type="entry name" value="Sec7_dom_sf"/>
</dbReference>
<dbReference type="PANTHER" id="PTHR10663">
    <property type="entry name" value="GUANYL-NUCLEOTIDE EXCHANGE FACTOR"/>
    <property type="match status" value="1"/>
</dbReference>
<protein>
    <recommendedName>
        <fullName evidence="6">Guanyl-nucleotide exchange factor</fullName>
    </recommendedName>
</protein>
<feature type="region of interest" description="Disordered" evidence="1">
    <location>
        <begin position="1014"/>
        <end position="1101"/>
    </location>
</feature>
<dbReference type="FunFam" id="1.10.1000.11:FF:000002">
    <property type="entry name" value="Cytohesin 1"/>
    <property type="match status" value="1"/>
</dbReference>
<dbReference type="PROSITE" id="PS50190">
    <property type="entry name" value="SEC7"/>
    <property type="match status" value="1"/>
</dbReference>
<feature type="compositionally biased region" description="Acidic residues" evidence="1">
    <location>
        <begin position="1366"/>
        <end position="1375"/>
    </location>
</feature>
<evidence type="ECO:0000259" key="3">
    <source>
        <dbReference type="PROSITE" id="PS50190"/>
    </source>
</evidence>
<dbReference type="SMART" id="SM00233">
    <property type="entry name" value="PH"/>
    <property type="match status" value="1"/>
</dbReference>
<feature type="compositionally biased region" description="Polar residues" evidence="1">
    <location>
        <begin position="1132"/>
        <end position="1145"/>
    </location>
</feature>
<feature type="region of interest" description="Disordered" evidence="1">
    <location>
        <begin position="100"/>
        <end position="431"/>
    </location>
</feature>
<reference evidence="4" key="1">
    <citation type="submission" date="2023-03" db="EMBL/GenBank/DDBJ databases">
        <title>Emydomyces testavorans Genome Sequence.</title>
        <authorList>
            <person name="Hoyer L."/>
        </authorList>
    </citation>
    <scope>NUCLEOTIDE SEQUENCE</scope>
    <source>
        <strain evidence="4">16-2883</strain>
    </source>
</reference>
<feature type="region of interest" description="Disordered" evidence="1">
    <location>
        <begin position="1172"/>
        <end position="1228"/>
    </location>
</feature>
<feature type="region of interest" description="Disordered" evidence="1">
    <location>
        <begin position="51"/>
        <end position="78"/>
    </location>
</feature>
<dbReference type="Pfam" id="PF01369">
    <property type="entry name" value="Sec7"/>
    <property type="match status" value="1"/>
</dbReference>
<sequence length="1432" mass="157206">MPWKGLRLGGVGQKSGSEKAQKWDPCAPSRLSEQLPRAIYSSEQIAPRASESLVAPSNVPSMSFDNGERNITGSPGRIIRAQNTKRNRFSLLRFRHASDPQLSASYQDAERPPVPSIPASAQPPTIIRTSPTTDDLEQSSKRKSRFKTSRHKASLERTKATGASPRVQATGAIPIQSSSTAPSSIRASHISFEEPQGRLSTTSLRGGPARWQDGPHQNLLPAARSSESSRSEASSGEHGVYNSASKTDASSSTSSFFRISKLKKSRNSLFPFPMKMTPSGQASRQDQQSRTVPSASIDQDRELLSPLPSPSQSSLAPAARSGTPEPNLLRKDSTTSANSVRSSFSFKFSNRPNRRERSSTIGSLADIKDDAHHSSPDNAPSSRTSTFTAPRKSFSDLFNTSRGPRNNTESLPAGESSSGRVPGTPQSTTSKANAFSIEREVACCPVREPDDTPATYLRRLENAVHRAAIATVLSQSMDDFYKTALRKYMRGFSFFGDAMDMSIRKLLMEAELPKETQQIDRVLQSFADRYHECNPGVFASTDQAYFIAFSLLILHTDVFNKNNKRKMQKQDYVRNTRGEGLAEEILECFYDNISYTPFIHVEDEINLGVRRLAPKSRSSMFKVASSDRLSKAPRDPIDPYALIFEGKLGVLRPNLKDVMDLEDVYSTSAPGHTPDMNELHQAFYNPCVLQIVSERSRPDAFLTQSSIANPADSQPGLVDIRVAKVGLLWRKDPKKKKTRSAWQEWGAVLTGSQLYFFKDVQWVKSLISQYESKQKRGRRQPVTFKPPIADFKPNAIMSTADAVALLDSSYKKHKHAFLFVRHGGFEEVFLANSDSEMNDWVATINYAVAFRSTGVRMRGMIGANYEGQPPQKRIRANSIRSDASETPTVAEPAVADTRRMDPRLAEEVFAARRALVSTRIKEANEKLLVAQKQLDDLLRNARHLQILTPIHPRARDQVILAAGRMAAKIKWVRLDIWRTKCHRDVLALDLAEEEKHLTVKNVLNIASPVRNEVCSISSQEHPPLSDSAPSLAPTSPKSNRSSRRLRSHSPTPSIEVNSPDQMIGSIPSNARRPGIPKALTSSDLSALPRKSSVSGSKDNASLDSLKRFGEVPLPRQVSVTSSSSRLELSGSARQSSIHQTPTPSVDDTEEDRLLREAGILSNELLSQISATTSEPADGSNHVGNDIRAETPSSDGRGKARKSLHRSLRDGHFIPHHQRSKKGKDSGTMISAADDVKPAAETEILARGTGSFTLHGKKASVVTFGSEWETISPEQRLKQRKPIHAEDSLASDVVGLDGQVDSVALDTVNGRTAHSVRSASTTTAKSLRRRDGDKAGLLSSEGSVTGMNSPLNDEHSGTVDADSAVIIDEEEEDPHDPDDTALLFVTSEEQGESPTGLLQEKQSSKSTESERTIHDSSAMEQPNRPLAEQAVTT</sequence>
<feature type="compositionally biased region" description="Polar residues" evidence="1">
    <location>
        <begin position="58"/>
        <end position="73"/>
    </location>
</feature>
<feature type="compositionally biased region" description="Polar residues" evidence="1">
    <location>
        <begin position="1339"/>
        <end position="1350"/>
    </location>
</feature>
<dbReference type="InterPro" id="IPR000904">
    <property type="entry name" value="Sec7_dom"/>
</dbReference>
<feature type="compositionally biased region" description="Low complexity" evidence="1">
    <location>
        <begin position="172"/>
        <end position="188"/>
    </location>
</feature>
<evidence type="ECO:0008006" key="6">
    <source>
        <dbReference type="Google" id="ProtNLM"/>
    </source>
</evidence>
<dbReference type="InterPro" id="IPR011993">
    <property type="entry name" value="PH-like_dom_sf"/>
</dbReference>
<feature type="compositionally biased region" description="Low complexity" evidence="1">
    <location>
        <begin position="243"/>
        <end position="259"/>
    </location>
</feature>
<evidence type="ECO:0000259" key="2">
    <source>
        <dbReference type="PROSITE" id="PS50003"/>
    </source>
</evidence>
<feature type="region of interest" description="Disordered" evidence="1">
    <location>
        <begin position="1"/>
        <end position="28"/>
    </location>
</feature>
<feature type="compositionally biased region" description="Polar residues" evidence="1">
    <location>
        <begin position="334"/>
        <end position="351"/>
    </location>
</feature>
<dbReference type="SUPFAM" id="SSF48425">
    <property type="entry name" value="Sec7 domain"/>
    <property type="match status" value="1"/>
</dbReference>
<feature type="compositionally biased region" description="Polar residues" evidence="1">
    <location>
        <begin position="1311"/>
        <end position="1324"/>
    </location>
</feature>
<organism evidence="4 5">
    <name type="scientific">Emydomyces testavorans</name>
    <dbReference type="NCBI Taxonomy" id="2070801"/>
    <lineage>
        <taxon>Eukaryota</taxon>
        <taxon>Fungi</taxon>
        <taxon>Dikarya</taxon>
        <taxon>Ascomycota</taxon>
        <taxon>Pezizomycotina</taxon>
        <taxon>Eurotiomycetes</taxon>
        <taxon>Eurotiomycetidae</taxon>
        <taxon>Onygenales</taxon>
        <taxon>Nannizziopsiaceae</taxon>
        <taxon>Emydomyces</taxon>
    </lineage>
</organism>
<evidence type="ECO:0000256" key="1">
    <source>
        <dbReference type="SAM" id="MobiDB-lite"/>
    </source>
</evidence>
<dbReference type="Pfam" id="PF00169">
    <property type="entry name" value="PH"/>
    <property type="match status" value="1"/>
</dbReference>
<feature type="region of interest" description="Disordered" evidence="1">
    <location>
        <begin position="1116"/>
        <end position="1150"/>
    </location>
</feature>
<dbReference type="Gene3D" id="1.10.1000.11">
    <property type="entry name" value="Arf Nucleotide-binding Site Opener,domain 2"/>
    <property type="match status" value="1"/>
</dbReference>
<feature type="compositionally biased region" description="Low complexity" evidence="1">
    <location>
        <begin position="222"/>
        <end position="234"/>
    </location>
</feature>
<dbReference type="EMBL" id="CP120628">
    <property type="protein sequence ID" value="WEW57829.1"/>
    <property type="molecule type" value="Genomic_DNA"/>
</dbReference>
<dbReference type="InterPro" id="IPR001849">
    <property type="entry name" value="PH_domain"/>
</dbReference>
<name>A0AAF0DGM9_9EURO</name>
<feature type="compositionally biased region" description="Basic and acidic residues" evidence="1">
    <location>
        <begin position="366"/>
        <end position="375"/>
    </location>
</feature>
<feature type="compositionally biased region" description="Polar residues" evidence="1">
    <location>
        <begin position="1091"/>
        <end position="1101"/>
    </location>
</feature>
<keyword evidence="5" id="KW-1185">Reference proteome</keyword>
<proteinExistence type="predicted"/>
<dbReference type="Gene3D" id="2.30.29.30">
    <property type="entry name" value="Pleckstrin-homology domain (PH domain)/Phosphotyrosine-binding domain (PTB)"/>
    <property type="match status" value="1"/>
</dbReference>
<accession>A0AAF0DGM9</accession>
<feature type="compositionally biased region" description="Polar residues" evidence="1">
    <location>
        <begin position="396"/>
        <end position="431"/>
    </location>
</feature>
<evidence type="ECO:0000313" key="5">
    <source>
        <dbReference type="Proteomes" id="UP001219355"/>
    </source>
</evidence>
<feature type="compositionally biased region" description="Low complexity" evidence="1">
    <location>
        <begin position="304"/>
        <end position="319"/>
    </location>
</feature>
<dbReference type="InterPro" id="IPR023394">
    <property type="entry name" value="Sec7_C_sf"/>
</dbReference>
<dbReference type="PROSITE" id="PS50003">
    <property type="entry name" value="PH_DOMAIN"/>
    <property type="match status" value="1"/>
</dbReference>